<feature type="compositionally biased region" description="Low complexity" evidence="1">
    <location>
        <begin position="63"/>
        <end position="76"/>
    </location>
</feature>
<reference evidence="2 3" key="1">
    <citation type="journal article" date="2018" name="G3 (Bethesda)">
        <title>Phylogenetic and Phylogenomic Definition of Rhizopus Species.</title>
        <authorList>
            <person name="Gryganskyi A.P."/>
            <person name="Golan J."/>
            <person name="Dolatabadi S."/>
            <person name="Mondo S."/>
            <person name="Robb S."/>
            <person name="Idnurm A."/>
            <person name="Muszewska A."/>
            <person name="Steczkiewicz K."/>
            <person name="Masonjones S."/>
            <person name="Liao H.L."/>
            <person name="Gajdeczka M.T."/>
            <person name="Anike F."/>
            <person name="Vuek A."/>
            <person name="Anishchenko I.M."/>
            <person name="Voigt K."/>
            <person name="de Hoog G.S."/>
            <person name="Smith M.E."/>
            <person name="Heitman J."/>
            <person name="Vilgalys R."/>
            <person name="Stajich J.E."/>
        </authorList>
    </citation>
    <scope>NUCLEOTIDE SEQUENCE [LARGE SCALE GENOMIC DNA]</scope>
    <source>
        <strain evidence="2 3">CBS 357.93</strain>
    </source>
</reference>
<feature type="non-terminal residue" evidence="2">
    <location>
        <position position="117"/>
    </location>
</feature>
<evidence type="ECO:0000313" key="3">
    <source>
        <dbReference type="Proteomes" id="UP000252139"/>
    </source>
</evidence>
<dbReference type="EMBL" id="PJQL01003787">
    <property type="protein sequence ID" value="RCH80683.1"/>
    <property type="molecule type" value="Genomic_DNA"/>
</dbReference>
<evidence type="ECO:0000313" key="2">
    <source>
        <dbReference type="EMBL" id="RCH80683.1"/>
    </source>
</evidence>
<evidence type="ECO:0000256" key="1">
    <source>
        <dbReference type="SAM" id="MobiDB-lite"/>
    </source>
</evidence>
<accession>A0A367ISN4</accession>
<feature type="non-terminal residue" evidence="2">
    <location>
        <position position="1"/>
    </location>
</feature>
<gene>
    <name evidence="2" type="ORF">CU097_002452</name>
</gene>
<dbReference type="AlphaFoldDB" id="A0A367ISN4"/>
<feature type="region of interest" description="Disordered" evidence="1">
    <location>
        <begin position="37"/>
        <end position="76"/>
    </location>
</feature>
<comment type="caution">
    <text evidence="2">The sequence shown here is derived from an EMBL/GenBank/DDBJ whole genome shotgun (WGS) entry which is preliminary data.</text>
</comment>
<name>A0A367ISN4_RHIAZ</name>
<organism evidence="2 3">
    <name type="scientific">Rhizopus azygosporus</name>
    <name type="common">Rhizopus microsporus var. azygosporus</name>
    <dbReference type="NCBI Taxonomy" id="86630"/>
    <lineage>
        <taxon>Eukaryota</taxon>
        <taxon>Fungi</taxon>
        <taxon>Fungi incertae sedis</taxon>
        <taxon>Mucoromycota</taxon>
        <taxon>Mucoromycotina</taxon>
        <taxon>Mucoromycetes</taxon>
        <taxon>Mucorales</taxon>
        <taxon>Mucorineae</taxon>
        <taxon>Rhizopodaceae</taxon>
        <taxon>Rhizopus</taxon>
    </lineage>
</organism>
<dbReference type="OrthoDB" id="2262790at2759"/>
<proteinExistence type="predicted"/>
<sequence>SGKGKYQVINQYVNFGSVGSQGPSEIDNINMNIYSTKKRKYNEEDQSSNNGSDDDYHLGMDDSSQLESSSPSPEASIQLEGFDSFITDETDHTYKTEDSNYYAETLATRKYILTMQE</sequence>
<protein>
    <submittedName>
        <fullName evidence="2">Uncharacterized protein</fullName>
    </submittedName>
</protein>
<dbReference type="Proteomes" id="UP000252139">
    <property type="component" value="Unassembled WGS sequence"/>
</dbReference>
<keyword evidence="3" id="KW-1185">Reference proteome</keyword>